<protein>
    <recommendedName>
        <fullName evidence="3">Transcriptional regulator</fullName>
    </recommendedName>
</protein>
<dbReference type="FunFam" id="3.40.640.10:FF:000089">
    <property type="entry name" value="Aminotransferase, DegT/DnrJ/EryC1/StrS family"/>
    <property type="match status" value="1"/>
</dbReference>
<dbReference type="InterPro" id="IPR015424">
    <property type="entry name" value="PyrdxlP-dep_Trfase"/>
</dbReference>
<dbReference type="InterPro" id="IPR015422">
    <property type="entry name" value="PyrdxlP-dep_Trfase_small"/>
</dbReference>
<dbReference type="InterPro" id="IPR015421">
    <property type="entry name" value="PyrdxlP-dep_Trfase_major"/>
</dbReference>
<keyword evidence="1" id="KW-0663">Pyridoxal phosphate</keyword>
<dbReference type="GO" id="GO:0008483">
    <property type="term" value="F:transaminase activity"/>
    <property type="evidence" value="ECO:0007669"/>
    <property type="project" value="TreeGrafter"/>
</dbReference>
<dbReference type="PANTHER" id="PTHR30244">
    <property type="entry name" value="TRANSAMINASE"/>
    <property type="match status" value="1"/>
</dbReference>
<name>A0A0F9PZ03_9ZZZZ</name>
<organism evidence="2">
    <name type="scientific">marine sediment metagenome</name>
    <dbReference type="NCBI Taxonomy" id="412755"/>
    <lineage>
        <taxon>unclassified sequences</taxon>
        <taxon>metagenomes</taxon>
        <taxon>ecological metagenomes</taxon>
    </lineage>
</organism>
<accession>A0A0F9PZ03</accession>
<dbReference type="AlphaFoldDB" id="A0A0F9PZ03"/>
<dbReference type="GO" id="GO:0000271">
    <property type="term" value="P:polysaccharide biosynthetic process"/>
    <property type="evidence" value="ECO:0007669"/>
    <property type="project" value="TreeGrafter"/>
</dbReference>
<reference evidence="2" key="1">
    <citation type="journal article" date="2015" name="Nature">
        <title>Complex archaea that bridge the gap between prokaryotes and eukaryotes.</title>
        <authorList>
            <person name="Spang A."/>
            <person name="Saw J.H."/>
            <person name="Jorgensen S.L."/>
            <person name="Zaremba-Niedzwiedzka K."/>
            <person name="Martijn J."/>
            <person name="Lind A.E."/>
            <person name="van Eijk R."/>
            <person name="Schleper C."/>
            <person name="Guy L."/>
            <person name="Ettema T.J."/>
        </authorList>
    </citation>
    <scope>NUCLEOTIDE SEQUENCE</scope>
</reference>
<evidence type="ECO:0008006" key="3">
    <source>
        <dbReference type="Google" id="ProtNLM"/>
    </source>
</evidence>
<dbReference type="Gene3D" id="3.40.640.10">
    <property type="entry name" value="Type I PLP-dependent aspartate aminotransferase-like (Major domain)"/>
    <property type="match status" value="1"/>
</dbReference>
<dbReference type="PANTHER" id="PTHR30244:SF42">
    <property type="entry name" value="UDP-2-ACETAMIDO-2-DEOXY-3-OXO-D-GLUCURONATE AMINOTRANSFERASE"/>
    <property type="match status" value="1"/>
</dbReference>
<dbReference type="SUPFAM" id="SSF53383">
    <property type="entry name" value="PLP-dependent transferases"/>
    <property type="match status" value="1"/>
</dbReference>
<dbReference type="Pfam" id="PF01041">
    <property type="entry name" value="DegT_DnrJ_EryC1"/>
    <property type="match status" value="1"/>
</dbReference>
<dbReference type="Gene3D" id="3.90.1150.10">
    <property type="entry name" value="Aspartate Aminotransferase, domain 1"/>
    <property type="match status" value="1"/>
</dbReference>
<evidence type="ECO:0000313" key="2">
    <source>
        <dbReference type="EMBL" id="KKN36895.1"/>
    </source>
</evidence>
<dbReference type="PIRSF" id="PIRSF000390">
    <property type="entry name" value="PLP_StrS"/>
    <property type="match status" value="1"/>
</dbReference>
<proteinExistence type="predicted"/>
<dbReference type="CDD" id="cd00616">
    <property type="entry name" value="AHBA_syn"/>
    <property type="match status" value="1"/>
</dbReference>
<evidence type="ECO:0000256" key="1">
    <source>
        <dbReference type="ARBA" id="ARBA00022898"/>
    </source>
</evidence>
<sequence length="357" mass="39634">MAIPTLDLFREFQVLRDDITKAIENVCQSSQFIRGEEVRSFEDEISQYLGGGYAIGCASGTDALQLALMAFNIGPGDEVITTPFTFVATAEVIKLLGATPVFVDIDKDTYNIDPQYIVDAITKKTKAIIPVHLFGQCAQMDKIKDIANGYGLFIVEDSAQSMGATYQGKMSGTIGDIGCFSFFPSKNLGCYGDGGLVFTKDQKLSEKIRTISNHGSRTKYHYDCVGINSRLDSIQAAILRVKLKYLDEWNINRRKAATFYTNLLSDTVKTPVELAGNKHVYHQYTIETNNREQMIARFKNANIGCAIYYPSLLTDFPIYSDGKLHPIARSVCKKVLSLPMGPFLTESEIKRICEAVV</sequence>
<dbReference type="GO" id="GO:0030170">
    <property type="term" value="F:pyridoxal phosphate binding"/>
    <property type="evidence" value="ECO:0007669"/>
    <property type="project" value="UniProtKB-ARBA"/>
</dbReference>
<dbReference type="EMBL" id="LAZR01001935">
    <property type="protein sequence ID" value="KKN36895.1"/>
    <property type="molecule type" value="Genomic_DNA"/>
</dbReference>
<comment type="caution">
    <text evidence="2">The sequence shown here is derived from an EMBL/GenBank/DDBJ whole genome shotgun (WGS) entry which is preliminary data.</text>
</comment>
<gene>
    <name evidence="2" type="ORF">LCGC14_0769050</name>
</gene>
<dbReference type="InterPro" id="IPR000653">
    <property type="entry name" value="DegT/StrS_aminotransferase"/>
</dbReference>